<organism evidence="2 3">
    <name type="scientific">Blastocystis sp. subtype 1 (strain ATCC 50177 / NandII)</name>
    <dbReference type="NCBI Taxonomy" id="478820"/>
    <lineage>
        <taxon>Eukaryota</taxon>
        <taxon>Sar</taxon>
        <taxon>Stramenopiles</taxon>
        <taxon>Bigyra</taxon>
        <taxon>Opalozoa</taxon>
        <taxon>Opalinata</taxon>
        <taxon>Blastocystidae</taxon>
        <taxon>Blastocystis</taxon>
    </lineage>
</organism>
<dbReference type="GO" id="GO:0017176">
    <property type="term" value="F:phosphatidylinositol N-acetylglucosaminyltransferase activity"/>
    <property type="evidence" value="ECO:0007669"/>
    <property type="project" value="TreeGrafter"/>
</dbReference>
<dbReference type="EMBL" id="LXWW01000472">
    <property type="protein sequence ID" value="OAO13040.1"/>
    <property type="molecule type" value="Genomic_DNA"/>
</dbReference>
<name>A0A196S7L1_BLAHN</name>
<dbReference type="PANTHER" id="PTHR45871:SF1">
    <property type="entry name" value="PHOSPHATIDYLINOSITOL N-ACETYLGLUCOSAMINYLTRANSFERASE SUBUNIT A"/>
    <property type="match status" value="1"/>
</dbReference>
<dbReference type="Pfam" id="PF08288">
    <property type="entry name" value="PIGA"/>
    <property type="match status" value="1"/>
</dbReference>
<dbReference type="GO" id="GO:0000506">
    <property type="term" value="C:glycosylphosphatidylinositol-N-acetylglucosaminyltransferase (GPI-GnT) complex"/>
    <property type="evidence" value="ECO:0007669"/>
    <property type="project" value="TreeGrafter"/>
</dbReference>
<evidence type="ECO:0000313" key="3">
    <source>
        <dbReference type="Proteomes" id="UP000078348"/>
    </source>
</evidence>
<gene>
    <name evidence="2" type="ORF">AV274_5257</name>
</gene>
<reference evidence="2 3" key="1">
    <citation type="submission" date="2016-05" db="EMBL/GenBank/DDBJ databases">
        <title>Nuclear genome of Blastocystis sp. subtype 1 NandII.</title>
        <authorList>
            <person name="Gentekaki E."/>
            <person name="Curtis B."/>
            <person name="Stairs C."/>
            <person name="Eme L."/>
            <person name="Herman E."/>
            <person name="Klimes V."/>
            <person name="Arias M.C."/>
            <person name="Elias M."/>
            <person name="Hilliou F."/>
            <person name="Klute M."/>
            <person name="Malik S.-B."/>
            <person name="Pightling A."/>
            <person name="Rachubinski R."/>
            <person name="Salas D."/>
            <person name="Schlacht A."/>
            <person name="Suga H."/>
            <person name="Archibald J."/>
            <person name="Ball S.G."/>
            <person name="Clark G."/>
            <person name="Dacks J."/>
            <person name="Van Der Giezen M."/>
            <person name="Tsaousis A."/>
            <person name="Roger A."/>
        </authorList>
    </citation>
    <scope>NUCLEOTIDE SEQUENCE [LARGE SCALE GENOMIC DNA]</scope>
    <source>
        <strain evidence="3">ATCC 50177 / NandII</strain>
    </source>
</reference>
<dbReference type="Pfam" id="PF13692">
    <property type="entry name" value="Glyco_trans_1_4"/>
    <property type="match status" value="1"/>
</dbReference>
<dbReference type="GO" id="GO:0006506">
    <property type="term" value="P:GPI anchor biosynthetic process"/>
    <property type="evidence" value="ECO:0007669"/>
    <property type="project" value="InterPro"/>
</dbReference>
<evidence type="ECO:0000313" key="2">
    <source>
        <dbReference type="EMBL" id="OAO13040.1"/>
    </source>
</evidence>
<sequence>MADSTVSSCPCSYGIAMVTEFFYPRCGGVEIHVMSICRELIKRGHHVIVITRYEGTCLGTRVFDNGLRAYYLPLENMTMGTIYPYFYCWMPAFRHILLRERIRIVHYHQCTSVMFHTSIREAEVLGIHTVYTDHSLMDSNSMAGVAINEVLRCYSCCMNAFICVSRADRDNFCQRQRFASPPDNLHVIPNAVDSDRFRRDYRLHPLVTRVRKAFCSASSITVVVLSRLVYRKGVCLLETVMNRTLASFPMVNFLVGGTGDEQERIQRLADRWNRQCGARRVLVMGEIAHEEVAPFLSCGDIYLSCSLTESFNITVLEAFVSGCVIVSTNVGGVPELLPASKGFFVSPTEEGLFRGIRAAIGDVQNNPVSHPRALSPEDEEILRVYDWGEVTSRLLRVYKEVMKQPAVGWREELRAFWKLGLGAFLLLSLDYLLVCLLNLF</sequence>
<dbReference type="Gene3D" id="3.40.50.2000">
    <property type="entry name" value="Glycogen Phosphorylase B"/>
    <property type="match status" value="2"/>
</dbReference>
<dbReference type="PANTHER" id="PTHR45871">
    <property type="entry name" value="N-ACETYLGLUCOSAMINYL-PHOSPHATIDYLINOSITOL BIOSYNTHETIC PROTEIN"/>
    <property type="match status" value="1"/>
</dbReference>
<comment type="caution">
    <text evidence="2">The sequence shown here is derived from an EMBL/GenBank/DDBJ whole genome shotgun (WGS) entry which is preliminary data.</text>
</comment>
<proteinExistence type="predicted"/>
<feature type="domain" description="PIGA GPI anchor biosynthesis" evidence="1">
    <location>
        <begin position="55"/>
        <end position="137"/>
    </location>
</feature>
<dbReference type="InterPro" id="IPR013234">
    <property type="entry name" value="PIGA_GPI_anchor_biosynthesis"/>
</dbReference>
<dbReference type="SUPFAM" id="SSF53756">
    <property type="entry name" value="UDP-Glycosyltransferase/glycogen phosphorylase"/>
    <property type="match status" value="1"/>
</dbReference>
<evidence type="ECO:0000259" key="1">
    <source>
        <dbReference type="Pfam" id="PF08288"/>
    </source>
</evidence>
<accession>A0A196S7L1</accession>
<keyword evidence="3" id="KW-1185">Reference proteome</keyword>
<dbReference type="STRING" id="478820.A0A196S7L1"/>
<dbReference type="AlphaFoldDB" id="A0A196S7L1"/>
<dbReference type="Proteomes" id="UP000078348">
    <property type="component" value="Unassembled WGS sequence"/>
</dbReference>
<dbReference type="OrthoDB" id="734129at2759"/>
<protein>
    <submittedName>
        <fullName evidence="2">N-acetylglucosaminyl-phosphatidylinositol biosynthetic protein</fullName>
    </submittedName>
</protein>